<evidence type="ECO:0000313" key="12">
    <source>
        <dbReference type="EMBL" id="KAG6750348.1"/>
    </source>
</evidence>
<reference evidence="12" key="1">
    <citation type="journal article" date="2020" name="bioRxiv">
        <title>Hybrid origin of Populus tomentosa Carr. identified through genome sequencing and phylogenomic analysis.</title>
        <authorList>
            <person name="An X."/>
            <person name="Gao K."/>
            <person name="Chen Z."/>
            <person name="Li J."/>
            <person name="Yang X."/>
            <person name="Yang X."/>
            <person name="Zhou J."/>
            <person name="Guo T."/>
            <person name="Zhao T."/>
            <person name="Huang S."/>
            <person name="Miao D."/>
            <person name="Khan W.U."/>
            <person name="Rao P."/>
            <person name="Ye M."/>
            <person name="Lei B."/>
            <person name="Liao W."/>
            <person name="Wang J."/>
            <person name="Ji L."/>
            <person name="Li Y."/>
            <person name="Guo B."/>
            <person name="Mustafa N.S."/>
            <person name="Li S."/>
            <person name="Yun Q."/>
            <person name="Keller S.R."/>
            <person name="Mao J."/>
            <person name="Zhang R."/>
            <person name="Strauss S.H."/>
        </authorList>
    </citation>
    <scope>NUCLEOTIDE SEQUENCE</scope>
    <source>
        <strain evidence="12">GM15</strain>
        <tissue evidence="12">Leaf</tissue>
    </source>
</reference>
<evidence type="ECO:0000256" key="7">
    <source>
        <dbReference type="ARBA" id="ARBA00023180"/>
    </source>
</evidence>
<dbReference type="GO" id="GO:0009506">
    <property type="term" value="C:plasmodesma"/>
    <property type="evidence" value="ECO:0007669"/>
    <property type="project" value="UniProtKB-ARBA"/>
</dbReference>
<dbReference type="OrthoDB" id="417697at2759"/>
<gene>
    <name evidence="12" type="ORF">POTOM_044836</name>
</gene>
<dbReference type="GO" id="GO:0005886">
    <property type="term" value="C:plasma membrane"/>
    <property type="evidence" value="ECO:0007669"/>
    <property type="project" value="UniProtKB-SubCell"/>
</dbReference>
<keyword evidence="10" id="KW-1133">Transmembrane helix</keyword>
<keyword evidence="8" id="KW-0449">Lipoprotein</keyword>
<dbReference type="FunFam" id="1.20.58.1040:FF:000001">
    <property type="entry name" value="Glucan endo-1,3-beta-glucosidase 4"/>
    <property type="match status" value="1"/>
</dbReference>
<feature type="transmembrane region" description="Helical" evidence="10">
    <location>
        <begin position="244"/>
        <end position="260"/>
    </location>
</feature>
<keyword evidence="10" id="KW-0812">Transmembrane</keyword>
<evidence type="ECO:0000256" key="5">
    <source>
        <dbReference type="ARBA" id="ARBA00023136"/>
    </source>
</evidence>
<evidence type="ECO:0000256" key="8">
    <source>
        <dbReference type="ARBA" id="ARBA00023288"/>
    </source>
</evidence>
<dbReference type="GO" id="GO:0098552">
    <property type="term" value="C:side of membrane"/>
    <property type="evidence" value="ECO:0007669"/>
    <property type="project" value="UniProtKB-KW"/>
</dbReference>
<evidence type="ECO:0000256" key="1">
    <source>
        <dbReference type="ARBA" id="ARBA00004609"/>
    </source>
</evidence>
<organism evidence="12 13">
    <name type="scientific">Populus tomentosa</name>
    <name type="common">Chinese white poplar</name>
    <dbReference type="NCBI Taxonomy" id="118781"/>
    <lineage>
        <taxon>Eukaryota</taxon>
        <taxon>Viridiplantae</taxon>
        <taxon>Streptophyta</taxon>
        <taxon>Embryophyta</taxon>
        <taxon>Tracheophyta</taxon>
        <taxon>Spermatophyta</taxon>
        <taxon>Magnoliopsida</taxon>
        <taxon>eudicotyledons</taxon>
        <taxon>Gunneridae</taxon>
        <taxon>Pentapetalae</taxon>
        <taxon>rosids</taxon>
        <taxon>fabids</taxon>
        <taxon>Malpighiales</taxon>
        <taxon>Salicaceae</taxon>
        <taxon>Saliceae</taxon>
        <taxon>Populus</taxon>
    </lineage>
</organism>
<dbReference type="AlphaFoldDB" id="A0A8X7YKW6"/>
<evidence type="ECO:0000256" key="10">
    <source>
        <dbReference type="SAM" id="Phobius"/>
    </source>
</evidence>
<evidence type="ECO:0000259" key="11">
    <source>
        <dbReference type="SMART" id="SM00768"/>
    </source>
</evidence>
<dbReference type="PANTHER" id="PTHR31044:SF120">
    <property type="entry name" value="CARBOHYDRATE-BINDING X8 DOMAIN SUPERFAMILY PROTEIN"/>
    <property type="match status" value="1"/>
</dbReference>
<evidence type="ECO:0000256" key="2">
    <source>
        <dbReference type="ARBA" id="ARBA00022475"/>
    </source>
</evidence>
<dbReference type="EMBL" id="JAAWWB010000026">
    <property type="protein sequence ID" value="KAG6750348.1"/>
    <property type="molecule type" value="Genomic_DNA"/>
</dbReference>
<evidence type="ECO:0000256" key="6">
    <source>
        <dbReference type="ARBA" id="ARBA00023157"/>
    </source>
</evidence>
<comment type="caution">
    <text evidence="12">The sequence shown here is derived from an EMBL/GenBank/DDBJ whole genome shotgun (WGS) entry which is preliminary data.</text>
</comment>
<proteinExistence type="predicted"/>
<evidence type="ECO:0000256" key="9">
    <source>
        <dbReference type="SAM" id="MobiDB-lite"/>
    </source>
</evidence>
<dbReference type="InterPro" id="IPR044788">
    <property type="entry name" value="X8_dom_prot"/>
</dbReference>
<dbReference type="Pfam" id="PF07983">
    <property type="entry name" value="X8"/>
    <property type="match status" value="1"/>
</dbReference>
<feature type="compositionally biased region" description="Basic and acidic residues" evidence="9">
    <location>
        <begin position="24"/>
        <end position="43"/>
    </location>
</feature>
<dbReference type="PANTHER" id="PTHR31044">
    <property type="entry name" value="BETA-1,3 GLUCANASE"/>
    <property type="match status" value="1"/>
</dbReference>
<feature type="transmembrane region" description="Helical" evidence="10">
    <location>
        <begin position="160"/>
        <end position="181"/>
    </location>
</feature>
<keyword evidence="7" id="KW-0325">Glycoprotein</keyword>
<keyword evidence="4" id="KW-0732">Signal</keyword>
<keyword evidence="3" id="KW-0336">GPI-anchor</keyword>
<evidence type="ECO:0000256" key="3">
    <source>
        <dbReference type="ARBA" id="ARBA00022622"/>
    </source>
</evidence>
<dbReference type="SMART" id="SM00768">
    <property type="entry name" value="X8"/>
    <property type="match status" value="1"/>
</dbReference>
<dbReference type="InterPro" id="IPR012946">
    <property type="entry name" value="X8"/>
</dbReference>
<evidence type="ECO:0000256" key="4">
    <source>
        <dbReference type="ARBA" id="ARBA00022729"/>
    </source>
</evidence>
<comment type="subcellular location">
    <subcellularLocation>
        <location evidence="1">Cell membrane</location>
        <topology evidence="1">Lipid-anchor</topology>
        <topology evidence="1">GPI-anchor</topology>
    </subcellularLocation>
</comment>
<name>A0A8X7YKW6_POPTO</name>
<keyword evidence="13" id="KW-1185">Reference proteome</keyword>
<feature type="transmembrane region" description="Helical" evidence="10">
    <location>
        <begin position="218"/>
        <end position="237"/>
    </location>
</feature>
<keyword evidence="6" id="KW-1015">Disulfide bond</keyword>
<feature type="region of interest" description="Disordered" evidence="9">
    <location>
        <begin position="24"/>
        <end position="78"/>
    </location>
</feature>
<accession>A0A8X7YKW6</accession>
<protein>
    <recommendedName>
        <fullName evidence="11">X8 domain-containing protein</fullName>
    </recommendedName>
</protein>
<feature type="domain" description="X8" evidence="11">
    <location>
        <begin position="664"/>
        <end position="748"/>
    </location>
</feature>
<keyword evidence="2" id="KW-1003">Cell membrane</keyword>
<sequence>MEKAAEADINCLLLDVAAMAKKQKEDGKAMAMPVDKDGKKEKLLSGSSSSSKGKKKLSSSYNDGNDFPSDEDEDGDRISDGDQQGLFFQLIKTSCLVIGKMDRSSKNEGDLHSLKWRLSKYNSAKEAIILDPFFSNLLVFLNAESLDSVLPQRIDHGIPMCTSVGMATLFLALSTVLAFGYEVLPSQPRYPPFTLSNQISNPQGFAKGSPPATQKTPLIIMAGVASKCLFLFFLSLLTISSSDHFLFFVTGTLVGFSYNARGITGASSLSRTVSFLELNKVFASHLRVFASDHRVLSALSNFNVSVDLYLDDSLVENLINSKPSAISWFKTLLVTFLPHVNIKSIIVSGNNDLPKLLCTLKSIHSLLNRFHADSEVKVSVAFLLSFLENLDRTQENDLHGILGSIKRTKSFVTVETSLDVDVELGMKDLFIQSMIQKVTAATSLLSAYDVPIAMTIRSLVVPGAKEVAGFAEKVSKSLENSKITGQVAGLYAEVSSVEDFVEKELKREHEQIFPSSRRELLTNFRTTLHDDIINTPTVFPTNPGSTPPGTLLPDTPAPTVVTVPATNPANPVTVTPTNPVSTPLPFPYTTPVDFPPANPSVNPPVPISNPVTTPAPITVPGAQPVTNPVTTYPAPTGNVPVTAPVTNPVAPPATTNAPAIPGQSWCVARSGVTETALQSALDYACGMGGADCSQIQQGGNCYNPNSLQNHASFAFNSYYQKNPAATSCDFGGTATIVNVNPSTGSCIYPTSSSSSGTPSLPVPTTSSANPATTSPVVGVSGTPSVLNSSTNPASSFGFDTPPILNPPASMSANLQPFIGCAILKIRTAAVSKFCTEPSFIEKETRGKFKKNELQHQHPDNIFWLAGRCAECKDFAAEAIFIGWLRSAWVRTYGGSVQMVSGSASNVSVQASNPYDQPV</sequence>
<evidence type="ECO:0000313" key="13">
    <source>
        <dbReference type="Proteomes" id="UP000886885"/>
    </source>
</evidence>
<feature type="region of interest" description="Disordered" evidence="9">
    <location>
        <begin position="753"/>
        <end position="784"/>
    </location>
</feature>
<dbReference type="Proteomes" id="UP000886885">
    <property type="component" value="Chromosome 13D"/>
</dbReference>
<keyword evidence="5 10" id="KW-0472">Membrane</keyword>